<keyword evidence="2" id="KW-1185">Reference proteome</keyword>
<evidence type="ECO:0000313" key="2">
    <source>
        <dbReference type="Proteomes" id="UP000079169"/>
    </source>
</evidence>
<dbReference type="RefSeq" id="XP_026681684.1">
    <property type="nucleotide sequence ID" value="XM_026825883.1"/>
</dbReference>
<name>A0A3Q0IZQ0_DIACI</name>
<feature type="compositionally biased region" description="Acidic residues" evidence="1">
    <location>
        <begin position="133"/>
        <end position="144"/>
    </location>
</feature>
<dbReference type="GeneID" id="113468749"/>
<reference evidence="3" key="1">
    <citation type="submission" date="2025-08" db="UniProtKB">
        <authorList>
            <consortium name="RefSeq"/>
        </authorList>
    </citation>
    <scope>IDENTIFICATION</scope>
</reference>
<feature type="compositionally biased region" description="Polar residues" evidence="1">
    <location>
        <begin position="95"/>
        <end position="105"/>
    </location>
</feature>
<dbReference type="KEGG" id="dci:113468749"/>
<organism evidence="2 3">
    <name type="scientific">Diaphorina citri</name>
    <name type="common">Asian citrus psyllid</name>
    <dbReference type="NCBI Taxonomy" id="121845"/>
    <lineage>
        <taxon>Eukaryota</taxon>
        <taxon>Metazoa</taxon>
        <taxon>Ecdysozoa</taxon>
        <taxon>Arthropoda</taxon>
        <taxon>Hexapoda</taxon>
        <taxon>Insecta</taxon>
        <taxon>Pterygota</taxon>
        <taxon>Neoptera</taxon>
        <taxon>Paraneoptera</taxon>
        <taxon>Hemiptera</taxon>
        <taxon>Sternorrhyncha</taxon>
        <taxon>Psylloidea</taxon>
        <taxon>Psyllidae</taxon>
        <taxon>Diaphorininae</taxon>
        <taxon>Diaphorina</taxon>
    </lineage>
</organism>
<proteinExistence type="predicted"/>
<dbReference type="Proteomes" id="UP000079169">
    <property type="component" value="Unplaced"/>
</dbReference>
<feature type="compositionally biased region" description="Low complexity" evidence="1">
    <location>
        <begin position="56"/>
        <end position="71"/>
    </location>
</feature>
<evidence type="ECO:0000256" key="1">
    <source>
        <dbReference type="SAM" id="MobiDB-lite"/>
    </source>
</evidence>
<protein>
    <submittedName>
        <fullName evidence="3">Uncharacterized protein LOC113468749</fullName>
    </submittedName>
</protein>
<dbReference type="AlphaFoldDB" id="A0A3Q0IZQ0"/>
<dbReference type="PaxDb" id="121845-A0A3Q0IZQ0"/>
<feature type="compositionally biased region" description="Polar residues" evidence="1">
    <location>
        <begin position="113"/>
        <end position="131"/>
    </location>
</feature>
<evidence type="ECO:0000313" key="3">
    <source>
        <dbReference type="RefSeq" id="XP_026681684.1"/>
    </source>
</evidence>
<sequence length="156" mass="17763">MNKMRSLRGQRVSRAKAGGKEEEGQEEEEIQESRPKTSRTPAPPIVKTWPLRNRRLSASSDANSSRASVSPSDKEDEANTSRRVSNVKRRREQNDSPVPASTNEITNKRRGTRNQLSTLANKTTRSRTMMDNTIDEEDQEEVEEQQASRAKKPKRK</sequence>
<gene>
    <name evidence="3" type="primary">LOC113468749</name>
</gene>
<feature type="region of interest" description="Disordered" evidence="1">
    <location>
        <begin position="1"/>
        <end position="156"/>
    </location>
</feature>
<feature type="compositionally biased region" description="Basic residues" evidence="1">
    <location>
        <begin position="1"/>
        <end position="14"/>
    </location>
</feature>
<accession>A0A3Q0IZQ0</accession>